<keyword evidence="3" id="KW-1185">Reference proteome</keyword>
<evidence type="ECO:0000313" key="2">
    <source>
        <dbReference type="EMBL" id="KAK4194949.1"/>
    </source>
</evidence>
<feature type="compositionally biased region" description="Basic and acidic residues" evidence="1">
    <location>
        <begin position="10"/>
        <end position="24"/>
    </location>
</feature>
<sequence length="398" mass="45330">MVNSLVLRRRSSEPDRDHGRGKVGEDDDDGDREKDPRPVKRRRVGSLHCASRRLGADNLQCSVRSVTTMRQMRRRQGGNGAVAARKKSVPTDSARCYYSERLVLLPGCSDCSTMSLHTPPTSPITRSLSRQGLVSSSVKGRRGGERQPPLRKLLPKIGFDWAVCEARNRHTRKVERRLAGLEGRERRAMLRGLSTFFSGDGRELDKKGVERGLVKVFEGALGVLRGDEMKMRGLKDQSLFWEEVISHSPSAWFSRGEITGEMIYGLVLLTVEARLWDKEHGVKIGWMNTARERSRVVKVVDEFIEWLEENEDEGVKKGYFAGIEGAIHLDFFGRREDKMLELFMAGYLAADMEVDVDFEVLLADELGDLMARLVIDADEEMVDVDWEDWEWWLDEGIW</sequence>
<dbReference type="Proteomes" id="UP001303160">
    <property type="component" value="Unassembled WGS sequence"/>
</dbReference>
<reference evidence="2" key="1">
    <citation type="journal article" date="2023" name="Mol. Phylogenet. Evol.">
        <title>Genome-scale phylogeny and comparative genomics of the fungal order Sordariales.</title>
        <authorList>
            <person name="Hensen N."/>
            <person name="Bonometti L."/>
            <person name="Westerberg I."/>
            <person name="Brannstrom I.O."/>
            <person name="Guillou S."/>
            <person name="Cros-Aarteil S."/>
            <person name="Calhoun S."/>
            <person name="Haridas S."/>
            <person name="Kuo A."/>
            <person name="Mondo S."/>
            <person name="Pangilinan J."/>
            <person name="Riley R."/>
            <person name="LaButti K."/>
            <person name="Andreopoulos B."/>
            <person name="Lipzen A."/>
            <person name="Chen C."/>
            <person name="Yan M."/>
            <person name="Daum C."/>
            <person name="Ng V."/>
            <person name="Clum A."/>
            <person name="Steindorff A."/>
            <person name="Ohm R.A."/>
            <person name="Martin F."/>
            <person name="Silar P."/>
            <person name="Natvig D.O."/>
            <person name="Lalanne C."/>
            <person name="Gautier V."/>
            <person name="Ament-Velasquez S.L."/>
            <person name="Kruys A."/>
            <person name="Hutchinson M.I."/>
            <person name="Powell A.J."/>
            <person name="Barry K."/>
            <person name="Miller A.N."/>
            <person name="Grigoriev I.V."/>
            <person name="Debuchy R."/>
            <person name="Gladieux P."/>
            <person name="Hiltunen Thoren M."/>
            <person name="Johannesson H."/>
        </authorList>
    </citation>
    <scope>NUCLEOTIDE SEQUENCE</scope>
    <source>
        <strain evidence="2">CBS 315.58</strain>
    </source>
</reference>
<gene>
    <name evidence="2" type="ORF">QBC40DRAFT_186986</name>
</gene>
<feature type="region of interest" description="Disordered" evidence="1">
    <location>
        <begin position="1"/>
        <end position="48"/>
    </location>
</feature>
<comment type="caution">
    <text evidence="2">The sequence shown here is derived from an EMBL/GenBank/DDBJ whole genome shotgun (WGS) entry which is preliminary data.</text>
</comment>
<protein>
    <submittedName>
        <fullName evidence="2">Uncharacterized protein</fullName>
    </submittedName>
</protein>
<dbReference type="EMBL" id="MU864032">
    <property type="protein sequence ID" value="KAK4194949.1"/>
    <property type="molecule type" value="Genomic_DNA"/>
</dbReference>
<organism evidence="2 3">
    <name type="scientific">Triangularia verruculosa</name>
    <dbReference type="NCBI Taxonomy" id="2587418"/>
    <lineage>
        <taxon>Eukaryota</taxon>
        <taxon>Fungi</taxon>
        <taxon>Dikarya</taxon>
        <taxon>Ascomycota</taxon>
        <taxon>Pezizomycotina</taxon>
        <taxon>Sordariomycetes</taxon>
        <taxon>Sordariomycetidae</taxon>
        <taxon>Sordariales</taxon>
        <taxon>Podosporaceae</taxon>
        <taxon>Triangularia</taxon>
    </lineage>
</organism>
<proteinExistence type="predicted"/>
<accession>A0AAN7AQ24</accession>
<evidence type="ECO:0000256" key="1">
    <source>
        <dbReference type="SAM" id="MobiDB-lite"/>
    </source>
</evidence>
<dbReference type="AlphaFoldDB" id="A0AAN7AQ24"/>
<name>A0AAN7AQ24_9PEZI</name>
<feature type="compositionally biased region" description="Polar residues" evidence="1">
    <location>
        <begin position="121"/>
        <end position="138"/>
    </location>
</feature>
<evidence type="ECO:0000313" key="3">
    <source>
        <dbReference type="Proteomes" id="UP001303160"/>
    </source>
</evidence>
<feature type="region of interest" description="Disordered" evidence="1">
    <location>
        <begin position="121"/>
        <end position="149"/>
    </location>
</feature>
<reference evidence="2" key="2">
    <citation type="submission" date="2023-05" db="EMBL/GenBank/DDBJ databases">
        <authorList>
            <consortium name="Lawrence Berkeley National Laboratory"/>
            <person name="Steindorff A."/>
            <person name="Hensen N."/>
            <person name="Bonometti L."/>
            <person name="Westerberg I."/>
            <person name="Brannstrom I.O."/>
            <person name="Guillou S."/>
            <person name="Cros-Aarteil S."/>
            <person name="Calhoun S."/>
            <person name="Haridas S."/>
            <person name="Kuo A."/>
            <person name="Mondo S."/>
            <person name="Pangilinan J."/>
            <person name="Riley R."/>
            <person name="Labutti K."/>
            <person name="Andreopoulos B."/>
            <person name="Lipzen A."/>
            <person name="Chen C."/>
            <person name="Yanf M."/>
            <person name="Daum C."/>
            <person name="Ng V."/>
            <person name="Clum A."/>
            <person name="Ohm R."/>
            <person name="Martin F."/>
            <person name="Silar P."/>
            <person name="Natvig D."/>
            <person name="Lalanne C."/>
            <person name="Gautier V."/>
            <person name="Ament-Velasquez S.L."/>
            <person name="Kruys A."/>
            <person name="Hutchinson M.I."/>
            <person name="Powell A.J."/>
            <person name="Barry K."/>
            <person name="Miller A.N."/>
            <person name="Grigoriev I.V."/>
            <person name="Debuchy R."/>
            <person name="Gladieux P."/>
            <person name="Thoren M.H."/>
            <person name="Johannesson H."/>
        </authorList>
    </citation>
    <scope>NUCLEOTIDE SEQUENCE</scope>
    <source>
        <strain evidence="2">CBS 315.58</strain>
    </source>
</reference>